<dbReference type="GO" id="GO:0012507">
    <property type="term" value="C:ER to Golgi transport vesicle membrane"/>
    <property type="evidence" value="ECO:0007669"/>
    <property type="project" value="TreeGrafter"/>
</dbReference>
<feature type="coiled-coil region" evidence="1">
    <location>
        <begin position="234"/>
        <end position="261"/>
    </location>
</feature>
<feature type="compositionally biased region" description="Polar residues" evidence="2">
    <location>
        <begin position="1255"/>
        <end position="1269"/>
    </location>
</feature>
<feature type="region of interest" description="Disordered" evidence="2">
    <location>
        <begin position="820"/>
        <end position="842"/>
    </location>
</feature>
<feature type="region of interest" description="Disordered" evidence="2">
    <location>
        <begin position="1095"/>
        <end position="1179"/>
    </location>
</feature>
<dbReference type="InterPro" id="IPR024095">
    <property type="entry name" value="Vesicle_P115"/>
</dbReference>
<feature type="region of interest" description="Disordered" evidence="2">
    <location>
        <begin position="701"/>
        <end position="755"/>
    </location>
</feature>
<feature type="compositionally biased region" description="Basic and acidic residues" evidence="2">
    <location>
        <begin position="325"/>
        <end position="346"/>
    </location>
</feature>
<dbReference type="GO" id="GO:0048211">
    <property type="term" value="P:Golgi vesicle docking"/>
    <property type="evidence" value="ECO:0007669"/>
    <property type="project" value="TreeGrafter"/>
</dbReference>
<feature type="compositionally biased region" description="Polar residues" evidence="2">
    <location>
        <begin position="1514"/>
        <end position="1524"/>
    </location>
</feature>
<feature type="compositionally biased region" description="Gly residues" evidence="2">
    <location>
        <begin position="1412"/>
        <end position="1430"/>
    </location>
</feature>
<feature type="compositionally biased region" description="Low complexity" evidence="2">
    <location>
        <begin position="1455"/>
        <end position="1468"/>
    </location>
</feature>
<dbReference type="GO" id="GO:0006886">
    <property type="term" value="P:intracellular protein transport"/>
    <property type="evidence" value="ECO:0007669"/>
    <property type="project" value="TreeGrafter"/>
</dbReference>
<reference evidence="3" key="1">
    <citation type="submission" date="2014-11" db="EMBL/GenBank/DDBJ databases">
        <authorList>
            <person name="Otto D Thomas"/>
            <person name="Naeem Raeece"/>
        </authorList>
    </citation>
    <scope>NUCLEOTIDE SEQUENCE</scope>
</reference>
<feature type="compositionally biased region" description="Basic and acidic residues" evidence="2">
    <location>
        <begin position="1352"/>
        <end position="1371"/>
    </location>
</feature>
<feature type="compositionally biased region" description="Basic and acidic residues" evidence="2">
    <location>
        <begin position="528"/>
        <end position="544"/>
    </location>
</feature>
<feature type="region of interest" description="Disordered" evidence="2">
    <location>
        <begin position="1203"/>
        <end position="1524"/>
    </location>
</feature>
<feature type="compositionally biased region" description="Low complexity" evidence="2">
    <location>
        <begin position="1291"/>
        <end position="1300"/>
    </location>
</feature>
<dbReference type="EMBL" id="CDMZ01005857">
    <property type="protein sequence ID" value="CEM55256.1"/>
    <property type="molecule type" value="Genomic_DNA"/>
</dbReference>
<feature type="compositionally biased region" description="Polar residues" evidence="2">
    <location>
        <begin position="1333"/>
        <end position="1344"/>
    </location>
</feature>
<gene>
    <name evidence="3" type="ORF">Cvel_13394</name>
</gene>
<feature type="region of interest" description="Disordered" evidence="2">
    <location>
        <begin position="31"/>
        <end position="62"/>
    </location>
</feature>
<sequence>MSGPNGLKAPDGEGWSSLSLSLAPPRATGLALEHAPAAGDSSWRGWRRKRGNELSDSRPYQPRPVECSTVVTLNSVADELRRAEAALRATQQREDAARACAAQLLQEAEALRQENVRLQETIAEQASALRDVSLAHDRQIRQMERQAEGVRERLTVQLSRAREDGAASERAAAETAEKKRRTEDSLLSQIQELKREILVKEKAACEEMEALRVDILARHAEELRELREASGDREAALLRRVESLREEVAKTQGELEGERERGRMLALSGLLPHNSSPQQGGAVGGLSGFPFHGEAENEIGRLRREVEILKKENLESHARAAELRGELREANARAKAADSRERRREGQAAAERGSRRAATRHAASEMTRSLEAVVDSVKEGLERGAVSASSLASAGPFQKRLLLLDGSSEGTGDGREEGGETEEAICSLSEIQVWLGLLARFFRLFLSVYSGEEREDASGAASSFSAALMREREREKEGIEGGTPALTQLRELLTAVQSSQRRVAGELREVGRRMKLWGPLVLLDAKRDNSHHHTDAPAISKRDGQLSPSPLPIPPGRNSPEFSGSNLLPDSQTHPMMAPSSSQSGAPTFRDRAINPTRAPAVDEGGAEPGPPLASMVGPLPSPEGGALEAKLSEMLTGLRSNPQALNDSRGKESAASGPLSLAASSAEGPFSAVQLVNFLSLLSGELASLRAVIKAKEEERDKAQQKQRESVQQPSRNESSEASVQQQQQLGDSTLKKEHEGAGSGVAARPSPRLPFETVLGKETAAVTAAPGKPTVIHSSPPAAQAASSPMYPQSAVTTEGLGESKMARMAAPPVPVCATATASAPPQPPPLHNHSNLPQDSVGTTTLVHPHGGHPCCAHSQPAPPPGCCAPPPPGYACEETVTVPVYPQSRSCAHSIQYPSAASCVPTLIPSGPPPAVLSSSSCCHRDLLPYPGSSSIRVHPKSAPSSPLASRLQEGPQGLSLSGPPDLSRSKSRGRLSRGLLESRLRPPSPLVSADILPSTCSLTARGGGKGIEVDAGEAFGVPSRWRGRELSVSLSRSSPAVASLGVPSGTVEGRMGTLRSAFLSAAERRQLASHERGSLAATSPVLPSFRTTDFRRIDKEVPQRPDRGGNRDLESPPPPDSRRGSQRRDPPSNNALLRGPVAAVPSGLAPSSALPTASPSVPKVPVEGVRSPPPLVAGRGVASISEEGDVMAPVFYARNEKRSQEQGGASVEGMGKGRGGRSLSAHAITQGRAVQSLLEARGEGPRPSMLVSSQQQIFPSSATTGVGKLKVRDTNPFSGPSPPSPAAAYTVSVSHHGGGPGGHFVPGWLREGPSVQGGESLRGRATGGLSQTTPSQLSPPAQPPRLPAERERDAKTRGERSEKNEKGQLSQTQPTPAMSSIAFASASLAASSPPRHSVPHPPSFTTAGGGAKGGSTIGGGGGGLPSSGVGPLEEKRRDTLPPRMEGGRAGSLLNASASASASGESQQHRLPQRRVVVREGNPRETVTQGQGGISGSRREGAPTPPGGSLASSLRITTEL</sequence>
<feature type="compositionally biased region" description="Polar residues" evidence="2">
    <location>
        <begin position="711"/>
        <end position="725"/>
    </location>
</feature>
<feature type="region of interest" description="Disordered" evidence="2">
    <location>
        <begin position="938"/>
        <end position="988"/>
    </location>
</feature>
<feature type="compositionally biased region" description="Low complexity" evidence="2">
    <location>
        <begin position="780"/>
        <end position="797"/>
    </location>
</feature>
<name>A0A0G4IDU6_9ALVE</name>
<evidence type="ECO:0000313" key="3">
    <source>
        <dbReference type="EMBL" id="CEM55256.1"/>
    </source>
</evidence>
<dbReference type="GO" id="GO:0005783">
    <property type="term" value="C:endoplasmic reticulum"/>
    <property type="evidence" value="ECO:0007669"/>
    <property type="project" value="TreeGrafter"/>
</dbReference>
<accession>A0A0G4IDU6</accession>
<feature type="compositionally biased region" description="Low complexity" evidence="2">
    <location>
        <begin position="1382"/>
        <end position="1400"/>
    </location>
</feature>
<feature type="compositionally biased region" description="Basic and acidic residues" evidence="2">
    <location>
        <begin position="1097"/>
        <end position="1135"/>
    </location>
</feature>
<feature type="region of interest" description="Disordered" evidence="2">
    <location>
        <begin position="1"/>
        <end position="20"/>
    </location>
</feature>
<protein>
    <submittedName>
        <fullName evidence="3">Uncharacterized protein</fullName>
    </submittedName>
</protein>
<feature type="region of interest" description="Disordered" evidence="2">
    <location>
        <begin position="325"/>
        <end position="365"/>
    </location>
</feature>
<dbReference type="GO" id="GO:0061025">
    <property type="term" value="P:membrane fusion"/>
    <property type="evidence" value="ECO:0007669"/>
    <property type="project" value="TreeGrafter"/>
</dbReference>
<feature type="region of interest" description="Disordered" evidence="2">
    <location>
        <begin position="528"/>
        <end position="626"/>
    </location>
</feature>
<feature type="compositionally biased region" description="Polar residues" evidence="2">
    <location>
        <begin position="560"/>
        <end position="586"/>
    </location>
</feature>
<feature type="compositionally biased region" description="Low complexity" evidence="2">
    <location>
        <begin position="1144"/>
        <end position="1166"/>
    </location>
</feature>
<dbReference type="GO" id="GO:0005795">
    <property type="term" value="C:Golgi stack"/>
    <property type="evidence" value="ECO:0007669"/>
    <property type="project" value="TreeGrafter"/>
</dbReference>
<feature type="coiled-coil region" evidence="1">
    <location>
        <begin position="73"/>
        <end position="128"/>
    </location>
</feature>
<feature type="compositionally biased region" description="Basic and acidic residues" evidence="2">
    <location>
        <begin position="701"/>
        <end position="710"/>
    </location>
</feature>
<feature type="region of interest" description="Disordered" evidence="2">
    <location>
        <begin position="769"/>
        <end position="800"/>
    </location>
</feature>
<keyword evidence="1" id="KW-0175">Coiled coil</keyword>
<evidence type="ECO:0000256" key="2">
    <source>
        <dbReference type="SAM" id="MobiDB-lite"/>
    </source>
</evidence>
<proteinExistence type="predicted"/>
<feature type="compositionally biased region" description="Polar residues" evidence="2">
    <location>
        <begin position="1372"/>
        <end position="1381"/>
    </location>
</feature>
<evidence type="ECO:0000256" key="1">
    <source>
        <dbReference type="SAM" id="Coils"/>
    </source>
</evidence>
<dbReference type="PANTHER" id="PTHR10013:SF0">
    <property type="entry name" value="GENERAL VESICULAR TRANSPORT FACTOR P115"/>
    <property type="match status" value="1"/>
</dbReference>
<dbReference type="GO" id="GO:0006888">
    <property type="term" value="P:endoplasmic reticulum to Golgi vesicle-mediated transport"/>
    <property type="evidence" value="ECO:0007669"/>
    <property type="project" value="TreeGrafter"/>
</dbReference>
<dbReference type="PANTHER" id="PTHR10013">
    <property type="entry name" value="GENERAL VESICULAR TRANSPORT FACTOR P115"/>
    <property type="match status" value="1"/>
</dbReference>
<feature type="region of interest" description="Disordered" evidence="2">
    <location>
        <begin position="161"/>
        <end position="185"/>
    </location>
</feature>
<feature type="compositionally biased region" description="Basic and acidic residues" evidence="2">
    <location>
        <begin position="161"/>
        <end position="184"/>
    </location>
</feature>
<dbReference type="VEuPathDB" id="CryptoDB:Cvel_13394"/>
<organism evidence="3">
    <name type="scientific">Chromera velia CCMP2878</name>
    <dbReference type="NCBI Taxonomy" id="1169474"/>
    <lineage>
        <taxon>Eukaryota</taxon>
        <taxon>Sar</taxon>
        <taxon>Alveolata</taxon>
        <taxon>Colpodellida</taxon>
        <taxon>Chromeraceae</taxon>
        <taxon>Chromera</taxon>
    </lineage>
</organism>